<comment type="catalytic activity">
    <reaction evidence="6">
        <text>a 1,2-diacyl-sn-glycero-3-phospho-(1D-myo-inositol-4,5-bisphosphate) + H2O = 1D-myo-inositol 1,4,5-trisphosphate + a 1,2-diacyl-sn-glycerol + H(+)</text>
        <dbReference type="Rhea" id="RHEA:33179"/>
        <dbReference type="ChEBI" id="CHEBI:15377"/>
        <dbReference type="ChEBI" id="CHEBI:15378"/>
        <dbReference type="ChEBI" id="CHEBI:17815"/>
        <dbReference type="ChEBI" id="CHEBI:58456"/>
        <dbReference type="ChEBI" id="CHEBI:203600"/>
        <dbReference type="EC" id="3.1.4.11"/>
    </reaction>
</comment>
<keyword evidence="2 6" id="KW-0378">Hydrolase</keyword>
<dbReference type="CDD" id="cd00275">
    <property type="entry name" value="C2_PLC_like"/>
    <property type="match status" value="1"/>
</dbReference>
<dbReference type="InterPro" id="IPR002048">
    <property type="entry name" value="EF_hand_dom"/>
</dbReference>
<proteinExistence type="predicted"/>
<dbReference type="InterPro" id="IPR011993">
    <property type="entry name" value="PH-like_dom_sf"/>
</dbReference>
<evidence type="ECO:0000256" key="3">
    <source>
        <dbReference type="ARBA" id="ARBA00022963"/>
    </source>
</evidence>
<dbReference type="PRINTS" id="PR00390">
    <property type="entry name" value="PHPHLIPASEC"/>
</dbReference>
<dbReference type="GO" id="GO:0005509">
    <property type="term" value="F:calcium ion binding"/>
    <property type="evidence" value="ECO:0007669"/>
    <property type="project" value="InterPro"/>
</dbReference>
<dbReference type="AlphaFoldDB" id="A0A284R1R4"/>
<dbReference type="InterPro" id="IPR000008">
    <property type="entry name" value="C2_dom"/>
</dbReference>
<dbReference type="CDD" id="cd13360">
    <property type="entry name" value="PH_PLC_fungal"/>
    <property type="match status" value="1"/>
</dbReference>
<feature type="domain" description="C2" evidence="8">
    <location>
        <begin position="785"/>
        <end position="925"/>
    </location>
</feature>
<keyword evidence="5" id="KW-0807">Transducer</keyword>
<sequence>MTDRPPQQNHILRRAANVLNSRGQPVDGLATEPTKFSSKRSNKLGASIRRKFNSVVRTRSLSISPRAQDGEFDVERLVLTHAHTADETLDTKHERGAHLEVTVPLLLQKGTPMVKVSSKKRRQVVFRLDPDQGRIVWEGKVHRYIPIEAIKEIRSGSDARYYRQQFQLAPECEERWLTIIYILDGDYKTLHVVVPTKHVFHMWNYTLRRLHAIRQELMSGLGYVEMRQAMWDKHYWKGADEERDQKLVFEEVEKLCKRLQINSGQDDLYRLFKQADSNNRDYLDFNDWRLFVKLLKSRPELDRLYNKHCKDGRSFNFETFESFMKEKQHSTLTRAELQVIFDKYAMTEPPSPAFGEDKAGETPSGPCPEPVMSRKSFTNFLMSSDNPALPDRDRKIHHDMTRPLSEYYISSSHNTYLVGHQLVGTSTIEGYIRALLHSCRSVEVDVYDGDDGPVIYHGKTLTTKVPLRKVCEAIMKYGFVASPYPIIISAEVHCRLEQQDMIADIMLDVFGDALVQKRPDKPIKVLPSPEELKGKILLKTKNVNISSKEVVDGGVFIDASASSTDDSEDDWRNPKRRRQSDAIIIEHSQEYQQRPTFLERVRSIGRSPKIPSTVSKSPASPRTGRPAHSRSASDTSTATLPPSPTAFSPPSSPMVTATSFEASPKVKMSQKLLDLLIYTVGVKCRGLNKKEEYSPEHMFSLSENTVNKYLKDKSMVMDLIKHTRDHLVRIYPKGTRVSSTNYEPHRCWYAGVQLVALNWQTFDLGYMINQAMFQRNGRSGYVLKPIALRTQNKGMLMKRTKHRLEVTIISAQQLPRPKDASGREVIEKGSVDPYVEVSVHVPDWTVLSPEQRKPPRTNMVKNNGFNPVWEEKLSIPFECVGEMKELVFVRFAVKQGGQEDGEPLAVFCAPLGSLQLGYRHLPLHDAQMSQHLFSTLFVRIGVLDVA</sequence>
<dbReference type="Pfam" id="PF00168">
    <property type="entry name" value="C2"/>
    <property type="match status" value="1"/>
</dbReference>
<dbReference type="PANTHER" id="PTHR10336">
    <property type="entry name" value="PHOSPHOINOSITIDE-SPECIFIC PHOSPHOLIPASE C FAMILY PROTEIN"/>
    <property type="match status" value="1"/>
</dbReference>
<dbReference type="SUPFAM" id="SSF50729">
    <property type="entry name" value="PH domain-like"/>
    <property type="match status" value="1"/>
</dbReference>
<dbReference type="GO" id="GO:0048015">
    <property type="term" value="P:phosphatidylinositol-mediated signaling"/>
    <property type="evidence" value="ECO:0007669"/>
    <property type="project" value="TreeGrafter"/>
</dbReference>
<evidence type="ECO:0000256" key="5">
    <source>
        <dbReference type="ARBA" id="ARBA00023224"/>
    </source>
</evidence>
<feature type="region of interest" description="Disordered" evidence="7">
    <location>
        <begin position="559"/>
        <end position="586"/>
    </location>
</feature>
<dbReference type="SUPFAM" id="SSF51695">
    <property type="entry name" value="PLC-like phosphodiesterases"/>
    <property type="match status" value="1"/>
</dbReference>
<evidence type="ECO:0000256" key="2">
    <source>
        <dbReference type="ARBA" id="ARBA00022801"/>
    </source>
</evidence>
<evidence type="ECO:0000256" key="7">
    <source>
        <dbReference type="SAM" id="MobiDB-lite"/>
    </source>
</evidence>
<keyword evidence="12" id="KW-1185">Reference proteome</keyword>
<evidence type="ECO:0000259" key="9">
    <source>
        <dbReference type="PROSITE" id="PS50008"/>
    </source>
</evidence>
<dbReference type="InterPro" id="IPR000909">
    <property type="entry name" value="PLipase_C_PInositol-sp_X_dom"/>
</dbReference>
<keyword evidence="4 6" id="KW-0443">Lipid metabolism</keyword>
<feature type="compositionally biased region" description="Low complexity" evidence="7">
    <location>
        <begin position="632"/>
        <end position="649"/>
    </location>
</feature>
<dbReference type="Gene3D" id="2.60.40.150">
    <property type="entry name" value="C2 domain"/>
    <property type="match status" value="1"/>
</dbReference>
<gene>
    <name evidence="11" type="ORF">ARMOST_05997</name>
</gene>
<evidence type="ECO:0000256" key="1">
    <source>
        <dbReference type="ARBA" id="ARBA00012368"/>
    </source>
</evidence>
<dbReference type="Gene3D" id="1.10.238.10">
    <property type="entry name" value="EF-hand"/>
    <property type="match status" value="2"/>
</dbReference>
<dbReference type="SMART" id="SM00148">
    <property type="entry name" value="PLCXc"/>
    <property type="match status" value="1"/>
</dbReference>
<evidence type="ECO:0000256" key="6">
    <source>
        <dbReference type="RuleBase" id="RU361133"/>
    </source>
</evidence>
<organism evidence="11 12">
    <name type="scientific">Armillaria ostoyae</name>
    <name type="common">Armillaria root rot fungus</name>
    <dbReference type="NCBI Taxonomy" id="47428"/>
    <lineage>
        <taxon>Eukaryota</taxon>
        <taxon>Fungi</taxon>
        <taxon>Dikarya</taxon>
        <taxon>Basidiomycota</taxon>
        <taxon>Agaricomycotina</taxon>
        <taxon>Agaricomycetes</taxon>
        <taxon>Agaricomycetidae</taxon>
        <taxon>Agaricales</taxon>
        <taxon>Marasmiineae</taxon>
        <taxon>Physalacriaceae</taxon>
        <taxon>Armillaria</taxon>
    </lineage>
</organism>
<dbReference type="Gene3D" id="2.30.29.30">
    <property type="entry name" value="Pleckstrin-homology domain (PH domain)/Phosphotyrosine-binding domain (PTB)"/>
    <property type="match status" value="1"/>
</dbReference>
<dbReference type="STRING" id="47428.A0A284R1R4"/>
<dbReference type="PROSITE" id="PS50222">
    <property type="entry name" value="EF_HAND_2"/>
    <property type="match status" value="1"/>
</dbReference>
<dbReference type="PROSITE" id="PS50004">
    <property type="entry name" value="C2"/>
    <property type="match status" value="1"/>
</dbReference>
<feature type="region of interest" description="Disordered" evidence="7">
    <location>
        <begin position="22"/>
        <end position="43"/>
    </location>
</feature>
<protein>
    <recommendedName>
        <fullName evidence="1 6">Phosphoinositide phospholipase C</fullName>
        <ecNumber evidence="1 6">3.1.4.11</ecNumber>
    </recommendedName>
</protein>
<dbReference type="EC" id="3.1.4.11" evidence="1 6"/>
<evidence type="ECO:0000313" key="11">
    <source>
        <dbReference type="EMBL" id="SJL02663.1"/>
    </source>
</evidence>
<evidence type="ECO:0000259" key="10">
    <source>
        <dbReference type="PROSITE" id="PS50222"/>
    </source>
</evidence>
<feature type="region of interest" description="Disordered" evidence="7">
    <location>
        <begin position="604"/>
        <end position="657"/>
    </location>
</feature>
<dbReference type="PANTHER" id="PTHR10336:SF36">
    <property type="entry name" value="1-PHOSPHATIDYLINOSITOL 4,5-BISPHOSPHATE PHOSPHODIESTERASE BETA-4"/>
    <property type="match status" value="1"/>
</dbReference>
<dbReference type="SMART" id="SM00149">
    <property type="entry name" value="PLCYc"/>
    <property type="match status" value="1"/>
</dbReference>
<feature type="domain" description="PI-PLC Y-box" evidence="9">
    <location>
        <begin position="672"/>
        <end position="789"/>
    </location>
</feature>
<dbReference type="InterPro" id="IPR035892">
    <property type="entry name" value="C2_domain_sf"/>
</dbReference>
<keyword evidence="3 6" id="KW-0442">Lipid degradation</keyword>
<dbReference type="Pfam" id="PF00388">
    <property type="entry name" value="PI-PLC-X"/>
    <property type="match status" value="1"/>
</dbReference>
<dbReference type="EMBL" id="FUEG01000003">
    <property type="protein sequence ID" value="SJL02663.1"/>
    <property type="molecule type" value="Genomic_DNA"/>
</dbReference>
<reference evidence="12" key="1">
    <citation type="journal article" date="2017" name="Nat. Ecol. Evol.">
        <title>Genome expansion and lineage-specific genetic innovations in the forest pathogenic fungi Armillaria.</title>
        <authorList>
            <person name="Sipos G."/>
            <person name="Prasanna A.N."/>
            <person name="Walter M.C."/>
            <person name="O'Connor E."/>
            <person name="Balint B."/>
            <person name="Krizsan K."/>
            <person name="Kiss B."/>
            <person name="Hess J."/>
            <person name="Varga T."/>
            <person name="Slot J."/>
            <person name="Riley R."/>
            <person name="Boka B."/>
            <person name="Rigling D."/>
            <person name="Barry K."/>
            <person name="Lee J."/>
            <person name="Mihaltcheva S."/>
            <person name="LaButti K."/>
            <person name="Lipzen A."/>
            <person name="Waldron R."/>
            <person name="Moloney N.M."/>
            <person name="Sperisen C."/>
            <person name="Kredics L."/>
            <person name="Vagvoelgyi C."/>
            <person name="Patrignani A."/>
            <person name="Fitzpatrick D."/>
            <person name="Nagy I."/>
            <person name="Doyle S."/>
            <person name="Anderson J.B."/>
            <person name="Grigoriev I.V."/>
            <person name="Gueldener U."/>
            <person name="Muensterkoetter M."/>
            <person name="Nagy L.G."/>
        </authorList>
    </citation>
    <scope>NUCLEOTIDE SEQUENCE [LARGE SCALE GENOMIC DNA]</scope>
    <source>
        <strain evidence="12">C18/9</strain>
    </source>
</reference>
<dbReference type="InterPro" id="IPR001192">
    <property type="entry name" value="PI-PLC_fam"/>
</dbReference>
<dbReference type="GO" id="GO:0016042">
    <property type="term" value="P:lipid catabolic process"/>
    <property type="evidence" value="ECO:0007669"/>
    <property type="project" value="UniProtKB-KW"/>
</dbReference>
<dbReference type="Gene3D" id="3.20.20.190">
    <property type="entry name" value="Phosphatidylinositol (PI) phosphodiesterase"/>
    <property type="match status" value="1"/>
</dbReference>
<dbReference type="Proteomes" id="UP000219338">
    <property type="component" value="Unassembled WGS sequence"/>
</dbReference>
<dbReference type="InterPro" id="IPR017946">
    <property type="entry name" value="PLC-like_Pdiesterase_TIM-brl"/>
</dbReference>
<dbReference type="OrthoDB" id="269822at2759"/>
<dbReference type="OMA" id="HWQREMS"/>
<dbReference type="GO" id="GO:0051209">
    <property type="term" value="P:release of sequestered calcium ion into cytosol"/>
    <property type="evidence" value="ECO:0007669"/>
    <property type="project" value="TreeGrafter"/>
</dbReference>
<evidence type="ECO:0000313" key="12">
    <source>
        <dbReference type="Proteomes" id="UP000219338"/>
    </source>
</evidence>
<feature type="compositionally biased region" description="Polar residues" evidence="7">
    <location>
        <begin position="610"/>
        <end position="620"/>
    </location>
</feature>
<feature type="domain" description="EF-hand" evidence="10">
    <location>
        <begin position="263"/>
        <end position="298"/>
    </location>
</feature>
<evidence type="ECO:0000256" key="4">
    <source>
        <dbReference type="ARBA" id="ARBA00023098"/>
    </source>
</evidence>
<dbReference type="Pfam" id="PF00387">
    <property type="entry name" value="PI-PLC-Y"/>
    <property type="match status" value="1"/>
</dbReference>
<dbReference type="PROSITE" id="PS50008">
    <property type="entry name" value="PIPLC_Y_DOMAIN"/>
    <property type="match status" value="1"/>
</dbReference>
<evidence type="ECO:0000259" key="8">
    <source>
        <dbReference type="PROSITE" id="PS50004"/>
    </source>
</evidence>
<name>A0A284R1R4_ARMOS</name>
<dbReference type="InterPro" id="IPR037755">
    <property type="entry name" value="Plc1_PH"/>
</dbReference>
<dbReference type="SMART" id="SM00239">
    <property type="entry name" value="C2"/>
    <property type="match status" value="1"/>
</dbReference>
<dbReference type="GO" id="GO:0004435">
    <property type="term" value="F:phosphatidylinositol-4,5-bisphosphate phospholipase C activity"/>
    <property type="evidence" value="ECO:0007669"/>
    <property type="project" value="UniProtKB-EC"/>
</dbReference>
<dbReference type="SUPFAM" id="SSF47473">
    <property type="entry name" value="EF-hand"/>
    <property type="match status" value="1"/>
</dbReference>
<accession>A0A284R1R4</accession>
<dbReference type="CDD" id="cd08598">
    <property type="entry name" value="PI-PLC1c_yeast"/>
    <property type="match status" value="1"/>
</dbReference>
<dbReference type="PROSITE" id="PS50007">
    <property type="entry name" value="PIPLC_X_DOMAIN"/>
    <property type="match status" value="1"/>
</dbReference>
<dbReference type="InterPro" id="IPR001711">
    <property type="entry name" value="PLipase_C_Pinositol-sp_Y"/>
</dbReference>
<dbReference type="CDD" id="cd16207">
    <property type="entry name" value="EFh_ScPlc1p_like"/>
    <property type="match status" value="1"/>
</dbReference>
<dbReference type="InterPro" id="IPR011992">
    <property type="entry name" value="EF-hand-dom_pair"/>
</dbReference>
<dbReference type="SUPFAM" id="SSF49562">
    <property type="entry name" value="C2 domain (Calcium/lipid-binding domain, CaLB)"/>
    <property type="match status" value="1"/>
</dbReference>